<dbReference type="Proteomes" id="UP000541444">
    <property type="component" value="Unassembled WGS sequence"/>
</dbReference>
<evidence type="ECO:0000313" key="1">
    <source>
        <dbReference type="EMBL" id="KAF6134903.1"/>
    </source>
</evidence>
<comment type="caution">
    <text evidence="1">The sequence shown here is derived from an EMBL/GenBank/DDBJ whole genome shotgun (WGS) entry which is preliminary data.</text>
</comment>
<reference evidence="1 2" key="1">
    <citation type="journal article" date="2020" name="IScience">
        <title>Genome Sequencing of the Endangered Kingdonia uniflora (Circaeasteraceae, Ranunculales) Reveals Potential Mechanisms of Evolutionary Specialization.</title>
        <authorList>
            <person name="Sun Y."/>
            <person name="Deng T."/>
            <person name="Zhang A."/>
            <person name="Moore M.J."/>
            <person name="Landis J.B."/>
            <person name="Lin N."/>
            <person name="Zhang H."/>
            <person name="Zhang X."/>
            <person name="Huang J."/>
            <person name="Zhang X."/>
            <person name="Sun H."/>
            <person name="Wang H."/>
        </authorList>
    </citation>
    <scope>NUCLEOTIDE SEQUENCE [LARGE SCALE GENOMIC DNA]</scope>
    <source>
        <strain evidence="1">TB1705</strain>
        <tissue evidence="1">Leaf</tissue>
    </source>
</reference>
<name>A0A7J7KX17_9MAGN</name>
<gene>
    <name evidence="1" type="ORF">GIB67_002304</name>
</gene>
<keyword evidence="2" id="KW-1185">Reference proteome</keyword>
<protein>
    <submittedName>
        <fullName evidence="1">Uncharacterized protein</fullName>
    </submittedName>
</protein>
<dbReference type="EMBL" id="JACGCM010002827">
    <property type="protein sequence ID" value="KAF6134903.1"/>
    <property type="molecule type" value="Genomic_DNA"/>
</dbReference>
<sequence length="62" mass="6856">MDVQEPDSTEGFSHILTSRVTCTRTGFNRRIRPYSNISGDVQLHKPPGSAAYLIEPCYLAAS</sequence>
<proteinExistence type="predicted"/>
<accession>A0A7J7KX17</accession>
<evidence type="ECO:0000313" key="2">
    <source>
        <dbReference type="Proteomes" id="UP000541444"/>
    </source>
</evidence>
<dbReference type="AlphaFoldDB" id="A0A7J7KX17"/>
<organism evidence="1 2">
    <name type="scientific">Kingdonia uniflora</name>
    <dbReference type="NCBI Taxonomy" id="39325"/>
    <lineage>
        <taxon>Eukaryota</taxon>
        <taxon>Viridiplantae</taxon>
        <taxon>Streptophyta</taxon>
        <taxon>Embryophyta</taxon>
        <taxon>Tracheophyta</taxon>
        <taxon>Spermatophyta</taxon>
        <taxon>Magnoliopsida</taxon>
        <taxon>Ranunculales</taxon>
        <taxon>Circaeasteraceae</taxon>
        <taxon>Kingdonia</taxon>
    </lineage>
</organism>